<protein>
    <submittedName>
        <fullName evidence="1">GL15952</fullName>
    </submittedName>
</protein>
<organism evidence="2">
    <name type="scientific">Drosophila persimilis</name>
    <name type="common">Fruit fly</name>
    <dbReference type="NCBI Taxonomy" id="7234"/>
    <lineage>
        <taxon>Eukaryota</taxon>
        <taxon>Metazoa</taxon>
        <taxon>Ecdysozoa</taxon>
        <taxon>Arthropoda</taxon>
        <taxon>Hexapoda</taxon>
        <taxon>Insecta</taxon>
        <taxon>Pterygota</taxon>
        <taxon>Neoptera</taxon>
        <taxon>Endopterygota</taxon>
        <taxon>Diptera</taxon>
        <taxon>Brachycera</taxon>
        <taxon>Muscomorpha</taxon>
        <taxon>Ephydroidea</taxon>
        <taxon>Drosophilidae</taxon>
        <taxon>Drosophila</taxon>
        <taxon>Sophophora</taxon>
    </lineage>
</organism>
<gene>
    <name evidence="1" type="primary">Dper\GL15952</name>
    <name evidence="1" type="ORF">Dper_GL15952</name>
</gene>
<accession>B4ISC4</accession>
<evidence type="ECO:0000313" key="2">
    <source>
        <dbReference type="Proteomes" id="UP000008744"/>
    </source>
</evidence>
<dbReference type="HOGENOM" id="CLU_2944132_0_0_1"/>
<evidence type="ECO:0000313" key="1">
    <source>
        <dbReference type="EMBL" id="EDW25703.1"/>
    </source>
</evidence>
<sequence length="60" mass="6856">MVRVILGSIWALKLKVGILERFWGVSFPVRTVGRRCLKRMLVDRLGLIQLGSVRLHGELI</sequence>
<dbReference type="EMBL" id="CH699282">
    <property type="protein sequence ID" value="EDW25703.1"/>
    <property type="molecule type" value="Genomic_DNA"/>
</dbReference>
<keyword evidence="2" id="KW-1185">Reference proteome</keyword>
<proteinExistence type="predicted"/>
<dbReference type="Proteomes" id="UP000008744">
    <property type="component" value="Unassembled WGS sequence"/>
</dbReference>
<dbReference type="AlphaFoldDB" id="B4ISC4"/>
<name>B4ISC4_DROPE</name>
<reference evidence="1 2" key="1">
    <citation type="journal article" date="2007" name="Nature">
        <title>Evolution of genes and genomes on the Drosophila phylogeny.</title>
        <authorList>
            <consortium name="Drosophila 12 Genomes Consortium"/>
            <person name="Clark A.G."/>
            <person name="Eisen M.B."/>
            <person name="Smith D.R."/>
            <person name="Bergman C.M."/>
            <person name="Oliver B."/>
            <person name="Markow T.A."/>
            <person name="Kaufman T.C."/>
            <person name="Kellis M."/>
            <person name="Gelbart W."/>
            <person name="Iyer V.N."/>
            <person name="Pollard D.A."/>
            <person name="Sackton T.B."/>
            <person name="Larracuente A.M."/>
            <person name="Singh N.D."/>
            <person name="Abad J.P."/>
            <person name="Abt D.N."/>
            <person name="Adryan B."/>
            <person name="Aguade M."/>
            <person name="Akashi H."/>
            <person name="Anderson W.W."/>
            <person name="Aquadro C.F."/>
            <person name="Ardell D.H."/>
            <person name="Arguello R."/>
            <person name="Artieri C.G."/>
            <person name="Barbash D.A."/>
            <person name="Barker D."/>
            <person name="Barsanti P."/>
            <person name="Batterham P."/>
            <person name="Batzoglou S."/>
            <person name="Begun D."/>
            <person name="Bhutkar A."/>
            <person name="Blanco E."/>
            <person name="Bosak S.A."/>
            <person name="Bradley R.K."/>
            <person name="Brand A.D."/>
            <person name="Brent M.R."/>
            <person name="Brooks A.N."/>
            <person name="Brown R.H."/>
            <person name="Butlin R.K."/>
            <person name="Caggese C."/>
            <person name="Calvi B.R."/>
            <person name="Bernardo de Carvalho A."/>
            <person name="Caspi A."/>
            <person name="Castrezana S."/>
            <person name="Celniker S.E."/>
            <person name="Chang J.L."/>
            <person name="Chapple C."/>
            <person name="Chatterji S."/>
            <person name="Chinwalla A."/>
            <person name="Civetta A."/>
            <person name="Clifton S.W."/>
            <person name="Comeron J.M."/>
            <person name="Costello J.C."/>
            <person name="Coyne J.A."/>
            <person name="Daub J."/>
            <person name="David R.G."/>
            <person name="Delcher A.L."/>
            <person name="Delehaunty K."/>
            <person name="Do C.B."/>
            <person name="Ebling H."/>
            <person name="Edwards K."/>
            <person name="Eickbush T."/>
            <person name="Evans J.D."/>
            <person name="Filipski A."/>
            <person name="Findeiss S."/>
            <person name="Freyhult E."/>
            <person name="Fulton L."/>
            <person name="Fulton R."/>
            <person name="Garcia A.C."/>
            <person name="Gardiner A."/>
            <person name="Garfield D.A."/>
            <person name="Garvin B.E."/>
            <person name="Gibson G."/>
            <person name="Gilbert D."/>
            <person name="Gnerre S."/>
            <person name="Godfrey J."/>
            <person name="Good R."/>
            <person name="Gotea V."/>
            <person name="Gravely B."/>
            <person name="Greenberg A.J."/>
            <person name="Griffiths-Jones S."/>
            <person name="Gross S."/>
            <person name="Guigo R."/>
            <person name="Gustafson E.A."/>
            <person name="Haerty W."/>
            <person name="Hahn M.W."/>
            <person name="Halligan D.L."/>
            <person name="Halpern A.L."/>
            <person name="Halter G.M."/>
            <person name="Han M.V."/>
            <person name="Heger A."/>
            <person name="Hillier L."/>
            <person name="Hinrichs A.S."/>
            <person name="Holmes I."/>
            <person name="Hoskins R.A."/>
            <person name="Hubisz M.J."/>
            <person name="Hultmark D."/>
            <person name="Huntley M.A."/>
            <person name="Jaffe D.B."/>
            <person name="Jagadeeshan S."/>
            <person name="Jeck W.R."/>
            <person name="Johnson J."/>
            <person name="Jones C.D."/>
            <person name="Jordan W.C."/>
            <person name="Karpen G.H."/>
            <person name="Kataoka E."/>
            <person name="Keightley P.D."/>
            <person name="Kheradpour P."/>
            <person name="Kirkness E.F."/>
            <person name="Koerich L.B."/>
            <person name="Kristiansen K."/>
            <person name="Kudrna D."/>
            <person name="Kulathinal R.J."/>
            <person name="Kumar S."/>
            <person name="Kwok R."/>
            <person name="Lander E."/>
            <person name="Langley C.H."/>
            <person name="Lapoint R."/>
            <person name="Lazzaro B.P."/>
            <person name="Lee S.J."/>
            <person name="Levesque L."/>
            <person name="Li R."/>
            <person name="Lin C.F."/>
            <person name="Lin M.F."/>
            <person name="Lindblad-Toh K."/>
            <person name="Llopart A."/>
            <person name="Long M."/>
            <person name="Low L."/>
            <person name="Lozovsky E."/>
            <person name="Lu J."/>
            <person name="Luo M."/>
            <person name="Machado C.A."/>
            <person name="Makalowski W."/>
            <person name="Marzo M."/>
            <person name="Matsuda M."/>
            <person name="Matzkin L."/>
            <person name="McAllister B."/>
            <person name="McBride C.S."/>
            <person name="McKernan B."/>
            <person name="McKernan K."/>
            <person name="Mendez-Lago M."/>
            <person name="Minx P."/>
            <person name="Mollenhauer M.U."/>
            <person name="Montooth K."/>
            <person name="Mount S.M."/>
            <person name="Mu X."/>
            <person name="Myers E."/>
            <person name="Negre B."/>
            <person name="Newfeld S."/>
            <person name="Nielsen R."/>
            <person name="Noor M.A."/>
            <person name="O'Grady P."/>
            <person name="Pachter L."/>
            <person name="Papaceit M."/>
            <person name="Parisi M.J."/>
            <person name="Parisi M."/>
            <person name="Parts L."/>
            <person name="Pedersen J.S."/>
            <person name="Pesole G."/>
            <person name="Phillippy A.M."/>
            <person name="Ponting C.P."/>
            <person name="Pop M."/>
            <person name="Porcelli D."/>
            <person name="Powell J.R."/>
            <person name="Prohaska S."/>
            <person name="Pruitt K."/>
            <person name="Puig M."/>
            <person name="Quesneville H."/>
            <person name="Ram K.R."/>
            <person name="Rand D."/>
            <person name="Rasmussen M.D."/>
            <person name="Reed L.K."/>
            <person name="Reenan R."/>
            <person name="Reily A."/>
            <person name="Remington K.A."/>
            <person name="Rieger T.T."/>
            <person name="Ritchie M.G."/>
            <person name="Robin C."/>
            <person name="Rogers Y.H."/>
            <person name="Rohde C."/>
            <person name="Rozas J."/>
            <person name="Rubenfield M.J."/>
            <person name="Ruiz A."/>
            <person name="Russo S."/>
            <person name="Salzberg S.L."/>
            <person name="Sanchez-Gracia A."/>
            <person name="Saranga D.J."/>
            <person name="Sato H."/>
            <person name="Schaeffer S.W."/>
            <person name="Schatz M.C."/>
            <person name="Schlenke T."/>
            <person name="Schwartz R."/>
            <person name="Segarra C."/>
            <person name="Singh R.S."/>
            <person name="Sirot L."/>
            <person name="Sirota M."/>
            <person name="Sisneros N.B."/>
            <person name="Smith C.D."/>
            <person name="Smith T.F."/>
            <person name="Spieth J."/>
            <person name="Stage D.E."/>
            <person name="Stark A."/>
            <person name="Stephan W."/>
            <person name="Strausberg R.L."/>
            <person name="Strempel S."/>
            <person name="Sturgill D."/>
            <person name="Sutton G."/>
            <person name="Sutton G.G."/>
            <person name="Tao W."/>
            <person name="Teichmann S."/>
            <person name="Tobari Y.N."/>
            <person name="Tomimura Y."/>
            <person name="Tsolas J.M."/>
            <person name="Valente V.L."/>
            <person name="Venter E."/>
            <person name="Venter J.C."/>
            <person name="Vicario S."/>
            <person name="Vieira F.G."/>
            <person name="Vilella A.J."/>
            <person name="Villasante A."/>
            <person name="Walenz B."/>
            <person name="Wang J."/>
            <person name="Wasserman M."/>
            <person name="Watts T."/>
            <person name="Wilson D."/>
            <person name="Wilson R.K."/>
            <person name="Wing R.A."/>
            <person name="Wolfner M.F."/>
            <person name="Wong A."/>
            <person name="Wong G.K."/>
            <person name="Wu C.I."/>
            <person name="Wu G."/>
            <person name="Yamamoto D."/>
            <person name="Yang H.P."/>
            <person name="Yang S.P."/>
            <person name="Yorke J.A."/>
            <person name="Yoshida K."/>
            <person name="Zdobnov E."/>
            <person name="Zhang P."/>
            <person name="Zhang Y."/>
            <person name="Zimin A.V."/>
            <person name="Baldwin J."/>
            <person name="Abdouelleil A."/>
            <person name="Abdulkadir J."/>
            <person name="Abebe A."/>
            <person name="Abera B."/>
            <person name="Abreu J."/>
            <person name="Acer S.C."/>
            <person name="Aftuck L."/>
            <person name="Alexander A."/>
            <person name="An P."/>
            <person name="Anderson E."/>
            <person name="Anderson S."/>
            <person name="Arachi H."/>
            <person name="Azer M."/>
            <person name="Bachantsang P."/>
            <person name="Barry A."/>
            <person name="Bayul T."/>
            <person name="Berlin A."/>
            <person name="Bessette D."/>
            <person name="Bloom T."/>
            <person name="Blye J."/>
            <person name="Boguslavskiy L."/>
            <person name="Bonnet C."/>
            <person name="Boukhgalter B."/>
            <person name="Bourzgui I."/>
            <person name="Brown A."/>
            <person name="Cahill P."/>
            <person name="Channer S."/>
            <person name="Cheshatsang Y."/>
            <person name="Chuda L."/>
            <person name="Citroen M."/>
            <person name="Collymore A."/>
            <person name="Cooke P."/>
            <person name="Costello M."/>
            <person name="D'Aco K."/>
            <person name="Daza R."/>
            <person name="De Haan G."/>
            <person name="DeGray S."/>
            <person name="DeMaso C."/>
            <person name="Dhargay N."/>
            <person name="Dooley K."/>
            <person name="Dooley E."/>
            <person name="Doricent M."/>
            <person name="Dorje P."/>
            <person name="Dorjee K."/>
            <person name="Dupes A."/>
            <person name="Elong R."/>
            <person name="Falk J."/>
            <person name="Farina A."/>
            <person name="Faro S."/>
            <person name="Ferguson D."/>
            <person name="Fisher S."/>
            <person name="Foley C.D."/>
            <person name="Franke A."/>
            <person name="Friedrich D."/>
            <person name="Gadbois L."/>
            <person name="Gearin G."/>
            <person name="Gearin C.R."/>
            <person name="Giannoukos G."/>
            <person name="Goode T."/>
            <person name="Graham J."/>
            <person name="Grandbois E."/>
            <person name="Grewal S."/>
            <person name="Gyaltsen K."/>
            <person name="Hafez N."/>
            <person name="Hagos B."/>
            <person name="Hall J."/>
            <person name="Henson C."/>
            <person name="Hollinger A."/>
            <person name="Honan T."/>
            <person name="Huard M.D."/>
            <person name="Hughes L."/>
            <person name="Hurhula B."/>
            <person name="Husby M.E."/>
            <person name="Kamat A."/>
            <person name="Kanga B."/>
            <person name="Kashin S."/>
            <person name="Khazanovich D."/>
            <person name="Kisner P."/>
            <person name="Lance K."/>
            <person name="Lara M."/>
            <person name="Lee W."/>
            <person name="Lennon N."/>
            <person name="Letendre F."/>
            <person name="LeVine R."/>
            <person name="Lipovsky A."/>
            <person name="Liu X."/>
            <person name="Liu J."/>
            <person name="Liu S."/>
            <person name="Lokyitsang T."/>
            <person name="Lokyitsang Y."/>
            <person name="Lubonja R."/>
            <person name="Lui A."/>
            <person name="MacDonald P."/>
            <person name="Magnisalis V."/>
            <person name="Maru K."/>
            <person name="Matthews C."/>
            <person name="McCusker W."/>
            <person name="McDonough S."/>
            <person name="Mehta T."/>
            <person name="Meldrim J."/>
            <person name="Meneus L."/>
            <person name="Mihai O."/>
            <person name="Mihalev A."/>
            <person name="Mihova T."/>
            <person name="Mittelman R."/>
            <person name="Mlenga V."/>
            <person name="Montmayeur A."/>
            <person name="Mulrain L."/>
            <person name="Navidi A."/>
            <person name="Naylor J."/>
            <person name="Negash T."/>
            <person name="Nguyen T."/>
            <person name="Nguyen N."/>
            <person name="Nicol R."/>
            <person name="Norbu C."/>
            <person name="Norbu N."/>
            <person name="Novod N."/>
            <person name="O'Neill B."/>
            <person name="Osman S."/>
            <person name="Markiewicz E."/>
            <person name="Oyono O.L."/>
            <person name="Patti C."/>
            <person name="Phunkhang P."/>
            <person name="Pierre F."/>
            <person name="Priest M."/>
            <person name="Raghuraman S."/>
            <person name="Rege F."/>
            <person name="Reyes R."/>
            <person name="Rise C."/>
            <person name="Rogov P."/>
            <person name="Ross K."/>
            <person name="Ryan E."/>
            <person name="Settipalli S."/>
            <person name="Shea T."/>
            <person name="Sherpa N."/>
            <person name="Shi L."/>
            <person name="Shih D."/>
            <person name="Sparrow T."/>
            <person name="Spaulding J."/>
            <person name="Stalker J."/>
            <person name="Stange-Thomann N."/>
            <person name="Stavropoulos S."/>
            <person name="Stone C."/>
            <person name="Strader C."/>
            <person name="Tesfaye S."/>
            <person name="Thomson T."/>
            <person name="Thoulutsang Y."/>
            <person name="Thoulutsang D."/>
            <person name="Topham K."/>
            <person name="Topping I."/>
            <person name="Tsamla T."/>
            <person name="Vassiliev H."/>
            <person name="Vo A."/>
            <person name="Wangchuk T."/>
            <person name="Wangdi T."/>
            <person name="Weiand M."/>
            <person name="Wilkinson J."/>
            <person name="Wilson A."/>
            <person name="Yadav S."/>
            <person name="Young G."/>
            <person name="Yu Q."/>
            <person name="Zembek L."/>
            <person name="Zhong D."/>
            <person name="Zimmer A."/>
            <person name="Zwirko Z."/>
            <person name="Jaffe D.B."/>
            <person name="Alvarez P."/>
            <person name="Brockman W."/>
            <person name="Butler J."/>
            <person name="Chin C."/>
            <person name="Gnerre S."/>
            <person name="Grabherr M."/>
            <person name="Kleber M."/>
            <person name="Mauceli E."/>
            <person name="MacCallum I."/>
        </authorList>
    </citation>
    <scope>NUCLEOTIDE SEQUENCE [LARGE SCALE GENOMIC DNA]</scope>
    <source>
        <strain evidence="2">MSH-3 / Tucson 14011-0111.49</strain>
    </source>
</reference>